<keyword evidence="1" id="KW-0472">Membrane</keyword>
<evidence type="ECO:0000256" key="1">
    <source>
        <dbReference type="SAM" id="Phobius"/>
    </source>
</evidence>
<dbReference type="EMBL" id="AE008923">
    <property type="protein sequence ID" value="AAM36763.1"/>
    <property type="molecule type" value="Genomic_DNA"/>
</dbReference>
<keyword evidence="1" id="KW-0812">Transmembrane</keyword>
<protein>
    <submittedName>
        <fullName evidence="2">Uncharacterized protein</fullName>
    </submittedName>
</protein>
<proteinExistence type="predicted"/>
<gene>
    <name evidence="2" type="ordered locus">XAC1901</name>
</gene>
<dbReference type="KEGG" id="xac:XAC1901"/>
<reference evidence="2 3" key="1">
    <citation type="journal article" date="2002" name="Nature">
        <title>Comparison of the genomes of two Xanthomonas pathogens with differing host specificities.</title>
        <authorList>
            <person name="da Silva A.C."/>
            <person name="Ferro J.A."/>
            <person name="Reinach F.C."/>
            <person name="Farah C.S."/>
            <person name="Furlan L.R."/>
            <person name="Quaggio R.B."/>
            <person name="Monteiro-Vitorello C.B."/>
            <person name="Van Sluys M.A."/>
            <person name="Almeida N.F."/>
            <person name="Alves L.M."/>
            <person name="do Amaral A.M."/>
            <person name="Bertolini M.C."/>
            <person name="Camargo L.E."/>
            <person name="Camarotte G."/>
            <person name="Cannavan F."/>
            <person name="Cardozo J."/>
            <person name="Chambergo F."/>
            <person name="Ciapina L.P."/>
            <person name="Cicarelli R.M."/>
            <person name="Coutinho L.L."/>
            <person name="Cursino-Santos J.R."/>
            <person name="El-Dorry H."/>
            <person name="Faria J.B."/>
            <person name="Ferreira A.J."/>
            <person name="Ferreira R.C."/>
            <person name="Ferro M.I."/>
            <person name="Formighieri E.F."/>
            <person name="Franco M.C."/>
            <person name="Greggio C.C."/>
            <person name="Gruber A."/>
            <person name="Katsuyama A.M."/>
            <person name="Kishi L.T."/>
            <person name="Leite R.P."/>
            <person name="Lemos E.G."/>
            <person name="Lemos M.V."/>
            <person name="Locali E.C."/>
            <person name="Machado M.A."/>
            <person name="Madeira A.M."/>
            <person name="Martinez-Rossi N.M."/>
            <person name="Martins E.C."/>
            <person name="Meidanis J."/>
            <person name="Menck C.F."/>
            <person name="Miyaki C.Y."/>
            <person name="Moon D.H."/>
            <person name="Moreira L.M."/>
            <person name="Novo M.T."/>
            <person name="Okura V.K."/>
            <person name="Oliveira M.C."/>
            <person name="Oliveira V.R."/>
            <person name="Pereira H.A."/>
            <person name="Rossi A."/>
            <person name="Sena J.A."/>
            <person name="Silva C."/>
            <person name="de Souza R.F."/>
            <person name="Spinola L.A."/>
            <person name="Takita M.A."/>
            <person name="Tamura R.E."/>
            <person name="Teixeira E.C."/>
            <person name="Tezza R.I."/>
            <person name="Trindade dos Santos M."/>
            <person name="Truffi D."/>
            <person name="Tsai S.M."/>
            <person name="White F.F."/>
            <person name="Setubal J.C."/>
            <person name="Kitajima J.P."/>
        </authorList>
    </citation>
    <scope>NUCLEOTIDE SEQUENCE [LARGE SCALE GENOMIC DNA]</scope>
    <source>
        <strain evidence="2 3">306</strain>
    </source>
</reference>
<evidence type="ECO:0000313" key="2">
    <source>
        <dbReference type="EMBL" id="AAM36763.1"/>
    </source>
</evidence>
<keyword evidence="1" id="KW-1133">Transmembrane helix</keyword>
<accession>A0AAI7ZF24</accession>
<organism evidence="2 3">
    <name type="scientific">Xanthomonas axonopodis pv. citri (strain 306)</name>
    <dbReference type="NCBI Taxonomy" id="190486"/>
    <lineage>
        <taxon>Bacteria</taxon>
        <taxon>Pseudomonadati</taxon>
        <taxon>Pseudomonadota</taxon>
        <taxon>Gammaproteobacteria</taxon>
        <taxon>Lysobacterales</taxon>
        <taxon>Lysobacteraceae</taxon>
        <taxon>Xanthomonas</taxon>
    </lineage>
</organism>
<name>A0AAI7ZF24_XANAC</name>
<sequence>MRQLLPQEKEVAATPMQVCRWSKIGQAQAFAADTASTEGRIARARSKDVRMHTANSNRSARTVLGCVFTVALLAAGVSLPPSFAAPAAPVSVLLDNVPVTALQSLAVDLAQLRDDQRAQLAARHDAARIDAYDERLGNLHQRIARHAGYFQATAPQGEQARKFALVQQLLGKYLAQHRQANRALHEGDLQYAQALSLGHSGDTRHVLWTELQSLQQSVASANVAQRN</sequence>
<feature type="transmembrane region" description="Helical" evidence="1">
    <location>
        <begin position="60"/>
        <end position="79"/>
    </location>
</feature>
<dbReference type="AlphaFoldDB" id="A0AAI7ZF24"/>
<dbReference type="Proteomes" id="UP000000576">
    <property type="component" value="Chromosome"/>
</dbReference>
<evidence type="ECO:0000313" key="3">
    <source>
        <dbReference type="Proteomes" id="UP000000576"/>
    </source>
</evidence>